<name>A0AAD4QMX3_9AGAM</name>
<protein>
    <submittedName>
        <fullName evidence="1">Uncharacterized protein</fullName>
    </submittedName>
</protein>
<dbReference type="EMBL" id="WTXG01000006">
    <property type="protein sequence ID" value="KAI0305218.1"/>
    <property type="molecule type" value="Genomic_DNA"/>
</dbReference>
<accession>A0AAD4QMX3</accession>
<dbReference type="AlphaFoldDB" id="A0AAD4QMX3"/>
<reference evidence="1" key="1">
    <citation type="journal article" date="2022" name="New Phytol.">
        <title>Evolutionary transition to the ectomycorrhizal habit in the genomes of a hyperdiverse lineage of mushroom-forming fungi.</title>
        <authorList>
            <person name="Looney B."/>
            <person name="Miyauchi S."/>
            <person name="Morin E."/>
            <person name="Drula E."/>
            <person name="Courty P.E."/>
            <person name="Kohler A."/>
            <person name="Kuo A."/>
            <person name="LaButti K."/>
            <person name="Pangilinan J."/>
            <person name="Lipzen A."/>
            <person name="Riley R."/>
            <person name="Andreopoulos W."/>
            <person name="He G."/>
            <person name="Johnson J."/>
            <person name="Nolan M."/>
            <person name="Tritt A."/>
            <person name="Barry K.W."/>
            <person name="Grigoriev I.V."/>
            <person name="Nagy L.G."/>
            <person name="Hibbett D."/>
            <person name="Henrissat B."/>
            <person name="Matheny P.B."/>
            <person name="Labbe J."/>
            <person name="Martin F.M."/>
        </authorList>
    </citation>
    <scope>NUCLEOTIDE SEQUENCE</scope>
    <source>
        <strain evidence="1">BPL690</strain>
    </source>
</reference>
<organism evidence="1 2">
    <name type="scientific">Multifurca ochricompacta</name>
    <dbReference type="NCBI Taxonomy" id="376703"/>
    <lineage>
        <taxon>Eukaryota</taxon>
        <taxon>Fungi</taxon>
        <taxon>Dikarya</taxon>
        <taxon>Basidiomycota</taxon>
        <taxon>Agaricomycotina</taxon>
        <taxon>Agaricomycetes</taxon>
        <taxon>Russulales</taxon>
        <taxon>Russulaceae</taxon>
        <taxon>Multifurca</taxon>
    </lineage>
</organism>
<dbReference type="Proteomes" id="UP001203297">
    <property type="component" value="Unassembled WGS sequence"/>
</dbReference>
<comment type="caution">
    <text evidence="1">The sequence shown here is derived from an EMBL/GenBank/DDBJ whole genome shotgun (WGS) entry which is preliminary data.</text>
</comment>
<evidence type="ECO:0000313" key="1">
    <source>
        <dbReference type="EMBL" id="KAI0305218.1"/>
    </source>
</evidence>
<proteinExistence type="predicted"/>
<evidence type="ECO:0000313" key="2">
    <source>
        <dbReference type="Proteomes" id="UP001203297"/>
    </source>
</evidence>
<gene>
    <name evidence="1" type="ORF">B0F90DRAFT_1172173</name>
</gene>
<sequence length="97" mass="10916">MAEVHPSKTVEINDAVFCEAHLKEVCTDCNIDMREENDGFFGFEFIDREGLEAPPTGQNKENVYQCKKHSSSGCSQCYGWKKQITRARVAAKKAGKK</sequence>
<keyword evidence="2" id="KW-1185">Reference proteome</keyword>